<evidence type="ECO:0000313" key="3">
    <source>
        <dbReference type="Proteomes" id="UP001500839"/>
    </source>
</evidence>
<feature type="compositionally biased region" description="Low complexity" evidence="1">
    <location>
        <begin position="76"/>
        <end position="86"/>
    </location>
</feature>
<name>A0ABP9CC23_9ACTN</name>
<organism evidence="2 3">
    <name type="scientific">Tomitella cavernea</name>
    <dbReference type="NCBI Taxonomy" id="1387982"/>
    <lineage>
        <taxon>Bacteria</taxon>
        <taxon>Bacillati</taxon>
        <taxon>Actinomycetota</taxon>
        <taxon>Actinomycetes</taxon>
        <taxon>Mycobacteriales</taxon>
        <taxon>Tomitella</taxon>
    </lineage>
</organism>
<dbReference type="Proteomes" id="UP001500839">
    <property type="component" value="Unassembled WGS sequence"/>
</dbReference>
<sequence>MFEQRFDHICADHARAMEAIEQRIREVVAKRDGELPPSSAPRPAPATGAAVEPAPAEDRGPVAEPAPTGQERVVPAAGATQAADTAPWPERDEEQARCAMFLDPRWNSDLPWE</sequence>
<protein>
    <submittedName>
        <fullName evidence="2">Uncharacterized protein</fullName>
    </submittedName>
</protein>
<evidence type="ECO:0000256" key="1">
    <source>
        <dbReference type="SAM" id="MobiDB-lite"/>
    </source>
</evidence>
<accession>A0ABP9CC23</accession>
<proteinExistence type="predicted"/>
<keyword evidence="3" id="KW-1185">Reference proteome</keyword>
<comment type="caution">
    <text evidence="2">The sequence shown here is derived from an EMBL/GenBank/DDBJ whole genome shotgun (WGS) entry which is preliminary data.</text>
</comment>
<dbReference type="EMBL" id="BAABKQ010000001">
    <property type="protein sequence ID" value="GAA4807657.1"/>
    <property type="molecule type" value="Genomic_DNA"/>
</dbReference>
<evidence type="ECO:0000313" key="2">
    <source>
        <dbReference type="EMBL" id="GAA4807657.1"/>
    </source>
</evidence>
<reference evidence="3" key="1">
    <citation type="journal article" date="2019" name="Int. J. Syst. Evol. Microbiol.">
        <title>The Global Catalogue of Microorganisms (GCM) 10K type strain sequencing project: providing services to taxonomists for standard genome sequencing and annotation.</title>
        <authorList>
            <consortium name="The Broad Institute Genomics Platform"/>
            <consortium name="The Broad Institute Genome Sequencing Center for Infectious Disease"/>
            <person name="Wu L."/>
            <person name="Ma J."/>
        </authorList>
    </citation>
    <scope>NUCLEOTIDE SEQUENCE [LARGE SCALE GENOMIC DNA]</scope>
    <source>
        <strain evidence="3">JCM 18542</strain>
    </source>
</reference>
<feature type="region of interest" description="Disordered" evidence="1">
    <location>
        <begin position="28"/>
        <end position="95"/>
    </location>
</feature>
<gene>
    <name evidence="2" type="ORF">GCM10023353_08980</name>
</gene>
<dbReference type="RefSeq" id="WP_200170921.1">
    <property type="nucleotide sequence ID" value="NZ_BAABKQ010000001.1"/>
</dbReference>